<gene>
    <name evidence="4" type="ORF">IOD40_04435</name>
</gene>
<comment type="caution">
    <text evidence="4">The sequence shown here is derived from an EMBL/GenBank/DDBJ whole genome shotgun (WGS) entry which is preliminary data.</text>
</comment>
<name>A0ABS0S9C4_9HYPH</name>
<accession>A0ABS0S9C4</accession>
<dbReference type="EMBL" id="JADGMQ010000002">
    <property type="protein sequence ID" value="MBI1619910.1"/>
    <property type="molecule type" value="Genomic_DNA"/>
</dbReference>
<dbReference type="Gene3D" id="3.90.79.10">
    <property type="entry name" value="Nucleoside Triphosphate Pyrophosphohydrolase"/>
    <property type="match status" value="1"/>
</dbReference>
<sequence length="157" mass="18349">MRKVWWRRLRGRAFHTWFLLSRPMTLGVRGLVYDKANHSVFLIRHTYVPGWQFPGGGVERGETAVVSLSRELLEEGNIELRRAPELKSFHYNRRQSARDHVAFYLITDFEQKGPKKPDVEIAETGFFPLDALPHETTPATRRRLSEVFEGVPVDPYW</sequence>
<evidence type="ECO:0000256" key="1">
    <source>
        <dbReference type="ARBA" id="ARBA00001946"/>
    </source>
</evidence>
<proteinExistence type="predicted"/>
<dbReference type="CDD" id="cd04680">
    <property type="entry name" value="NUDIX_Hydrolase"/>
    <property type="match status" value="1"/>
</dbReference>
<evidence type="ECO:0000256" key="2">
    <source>
        <dbReference type="ARBA" id="ARBA00022801"/>
    </source>
</evidence>
<keyword evidence="5" id="KW-1185">Reference proteome</keyword>
<keyword evidence="2" id="KW-0378">Hydrolase</keyword>
<dbReference type="PROSITE" id="PS51462">
    <property type="entry name" value="NUDIX"/>
    <property type="match status" value="1"/>
</dbReference>
<dbReference type="InterPro" id="IPR015797">
    <property type="entry name" value="NUDIX_hydrolase-like_dom_sf"/>
</dbReference>
<organism evidence="4 5">
    <name type="scientific">Aquamicrobium zhengzhouense</name>
    <dbReference type="NCBI Taxonomy" id="2781738"/>
    <lineage>
        <taxon>Bacteria</taxon>
        <taxon>Pseudomonadati</taxon>
        <taxon>Pseudomonadota</taxon>
        <taxon>Alphaproteobacteria</taxon>
        <taxon>Hyphomicrobiales</taxon>
        <taxon>Phyllobacteriaceae</taxon>
        <taxon>Aquamicrobium</taxon>
    </lineage>
</organism>
<comment type="cofactor">
    <cofactor evidence="1">
        <name>Mg(2+)</name>
        <dbReference type="ChEBI" id="CHEBI:18420"/>
    </cofactor>
</comment>
<dbReference type="PANTHER" id="PTHR43046:SF14">
    <property type="entry name" value="MUTT_NUDIX FAMILY PROTEIN"/>
    <property type="match status" value="1"/>
</dbReference>
<dbReference type="Proteomes" id="UP000601789">
    <property type="component" value="Unassembled WGS sequence"/>
</dbReference>
<evidence type="ECO:0000259" key="3">
    <source>
        <dbReference type="PROSITE" id="PS51462"/>
    </source>
</evidence>
<protein>
    <submittedName>
        <fullName evidence="4">NUDIX domain-containing protein</fullName>
    </submittedName>
</protein>
<evidence type="ECO:0000313" key="5">
    <source>
        <dbReference type="Proteomes" id="UP000601789"/>
    </source>
</evidence>
<dbReference type="SUPFAM" id="SSF55811">
    <property type="entry name" value="Nudix"/>
    <property type="match status" value="1"/>
</dbReference>
<dbReference type="RefSeq" id="WP_198474720.1">
    <property type="nucleotide sequence ID" value="NZ_JADGMQ010000002.1"/>
</dbReference>
<dbReference type="InterPro" id="IPR000086">
    <property type="entry name" value="NUDIX_hydrolase_dom"/>
</dbReference>
<evidence type="ECO:0000313" key="4">
    <source>
        <dbReference type="EMBL" id="MBI1619910.1"/>
    </source>
</evidence>
<feature type="domain" description="Nudix hydrolase" evidence="3">
    <location>
        <begin position="23"/>
        <end position="149"/>
    </location>
</feature>
<reference evidence="4 5" key="1">
    <citation type="submission" date="2020-10" db="EMBL/GenBank/DDBJ databases">
        <title>Aquamicrobium zhengzhouensis sp. nov., a exopolysaccharide producing bacterium isolated from farmland soil.</title>
        <authorList>
            <person name="Wang X."/>
        </authorList>
    </citation>
    <scope>NUCLEOTIDE SEQUENCE [LARGE SCALE GENOMIC DNA]</scope>
    <source>
        <strain evidence="5">cd-1</strain>
    </source>
</reference>
<dbReference type="PANTHER" id="PTHR43046">
    <property type="entry name" value="GDP-MANNOSE MANNOSYL HYDROLASE"/>
    <property type="match status" value="1"/>
</dbReference>
<dbReference type="Pfam" id="PF00293">
    <property type="entry name" value="NUDIX"/>
    <property type="match status" value="1"/>
</dbReference>